<dbReference type="AlphaFoldDB" id="A0A2C9CVP9"/>
<dbReference type="EMBL" id="OCTN01000010">
    <property type="protein sequence ID" value="SOH95342.1"/>
    <property type="molecule type" value="Genomic_DNA"/>
</dbReference>
<keyword evidence="2" id="KW-1185">Reference proteome</keyword>
<evidence type="ECO:0000313" key="2">
    <source>
        <dbReference type="Proteomes" id="UP000220034"/>
    </source>
</evidence>
<proteinExistence type="predicted"/>
<dbReference type="OrthoDB" id="450111at2"/>
<gene>
    <name evidence="1" type="ORF">SAMN06273572_11011</name>
</gene>
<organism evidence="1 2">
    <name type="scientific">Pontivivens marinum</name>
    <dbReference type="NCBI Taxonomy" id="1690039"/>
    <lineage>
        <taxon>Bacteria</taxon>
        <taxon>Pseudomonadati</taxon>
        <taxon>Pseudomonadota</taxon>
        <taxon>Alphaproteobacteria</taxon>
        <taxon>Rhodobacterales</taxon>
        <taxon>Paracoccaceae</taxon>
        <taxon>Pontivivens</taxon>
    </lineage>
</organism>
<protein>
    <recommendedName>
        <fullName evidence="3">Metallo-beta-lactamase superfamily protein</fullName>
    </recommendedName>
</protein>
<reference evidence="2" key="1">
    <citation type="submission" date="2017-09" db="EMBL/GenBank/DDBJ databases">
        <authorList>
            <person name="Varghese N."/>
            <person name="Submissions S."/>
        </authorList>
    </citation>
    <scope>NUCLEOTIDE SEQUENCE [LARGE SCALE GENOMIC DNA]</scope>
    <source>
        <strain evidence="2">C7</strain>
    </source>
</reference>
<evidence type="ECO:0008006" key="3">
    <source>
        <dbReference type="Google" id="ProtNLM"/>
    </source>
</evidence>
<accession>A0A2C9CVP9</accession>
<name>A0A2C9CVP9_9RHOB</name>
<evidence type="ECO:0000313" key="1">
    <source>
        <dbReference type="EMBL" id="SOH95342.1"/>
    </source>
</evidence>
<sequence length="223" mass="23825">MATKISAFEPVPDMPGLFTAIKNNLRCTAVLLQTGQVCLFSPVSGLSDAAKSSLDEIGEVAFLFAPNGYHNGGLVEYAATFPAASLAAPPVMHKRLTDRTGLAFDGIEALRDSLLTGMRLEGLNGLKNGETWVIAQIDGRCLWHVVDAFGGQPNKDMKVGRDIRPNTVFPTFGMKDRAVYLAHLKALLGSDTPDMMLPCHGALTVAADIPQQIAGIYPDLNDA</sequence>
<dbReference type="Proteomes" id="UP000220034">
    <property type="component" value="Unassembled WGS sequence"/>
</dbReference>
<dbReference type="RefSeq" id="WP_097931758.1">
    <property type="nucleotide sequence ID" value="NZ_OCTN01000010.1"/>
</dbReference>